<keyword evidence="5" id="KW-0547">Nucleotide-binding</keyword>
<dbReference type="SMART" id="SM00387">
    <property type="entry name" value="HATPase_c"/>
    <property type="match status" value="1"/>
</dbReference>
<accession>B9IZU1</accession>
<dbReference type="PANTHER" id="PTHR43065:SF10">
    <property type="entry name" value="PEROXIDE STRESS-ACTIVATED HISTIDINE KINASE MAK3"/>
    <property type="match status" value="1"/>
</dbReference>
<dbReference type="PANTHER" id="PTHR43065">
    <property type="entry name" value="SENSOR HISTIDINE KINASE"/>
    <property type="match status" value="1"/>
</dbReference>
<evidence type="ECO:0000256" key="1">
    <source>
        <dbReference type="ARBA" id="ARBA00000085"/>
    </source>
</evidence>
<dbReference type="InterPro" id="IPR005467">
    <property type="entry name" value="His_kinase_dom"/>
</dbReference>
<evidence type="ECO:0000256" key="8">
    <source>
        <dbReference type="ARBA" id="ARBA00023012"/>
    </source>
</evidence>
<dbReference type="InterPro" id="IPR036890">
    <property type="entry name" value="HATPase_C_sf"/>
</dbReference>
<keyword evidence="7" id="KW-0067">ATP-binding</keyword>
<evidence type="ECO:0000256" key="7">
    <source>
        <dbReference type="ARBA" id="ARBA00022840"/>
    </source>
</evidence>
<dbReference type="InterPro" id="IPR003594">
    <property type="entry name" value="HATPase_dom"/>
</dbReference>
<name>B9IZU1_BACCQ</name>
<sequence length="173" mass="19713">MKKHLYINGDWKSVNTYKPLYAPYSEETLAEIAQGTEEDVKEAVTAAKNAMKEMNTLSAYDRATILEKVAQKIQVFLNILMNSIDALESMKEERKIIIDVFEEDQSIRIVIKNNGPMIPAENVETIFEPFVTTKKLGTGIGLFVCKQIVEKHNGSIMCRSDNDWTEFQIAFQK</sequence>
<dbReference type="InterPro" id="IPR004358">
    <property type="entry name" value="Sig_transdc_His_kin-like_C"/>
</dbReference>
<dbReference type="PRINTS" id="PR00344">
    <property type="entry name" value="BCTRLSENSOR"/>
</dbReference>
<keyword evidence="8" id="KW-0902">Two-component regulatory system</keyword>
<keyword evidence="4" id="KW-0808">Transferase</keyword>
<evidence type="ECO:0000259" key="9">
    <source>
        <dbReference type="PROSITE" id="PS50109"/>
    </source>
</evidence>
<evidence type="ECO:0000256" key="3">
    <source>
        <dbReference type="ARBA" id="ARBA00022553"/>
    </source>
</evidence>
<protein>
    <recommendedName>
        <fullName evidence="2">histidine kinase</fullName>
        <ecNumber evidence="2">2.7.13.3</ecNumber>
    </recommendedName>
</protein>
<dbReference type="Pfam" id="PF02518">
    <property type="entry name" value="HATPase_c"/>
    <property type="match status" value="1"/>
</dbReference>
<dbReference type="GO" id="GO:0005524">
    <property type="term" value="F:ATP binding"/>
    <property type="evidence" value="ECO:0007669"/>
    <property type="project" value="UniProtKB-KW"/>
</dbReference>
<dbReference type="KEGG" id="bcq:BCQ_2225"/>
<evidence type="ECO:0000256" key="5">
    <source>
        <dbReference type="ARBA" id="ARBA00022741"/>
    </source>
</evidence>
<feature type="domain" description="Histidine kinase" evidence="9">
    <location>
        <begin position="74"/>
        <end position="173"/>
    </location>
</feature>
<dbReference type="SUPFAM" id="SSF55874">
    <property type="entry name" value="ATPase domain of HSP90 chaperone/DNA topoisomerase II/histidine kinase"/>
    <property type="match status" value="1"/>
</dbReference>
<dbReference type="GO" id="GO:0016491">
    <property type="term" value="F:oxidoreductase activity"/>
    <property type="evidence" value="ECO:0007669"/>
    <property type="project" value="InterPro"/>
</dbReference>
<dbReference type="EC" id="2.7.13.3" evidence="2"/>
<dbReference type="Gene3D" id="3.30.565.10">
    <property type="entry name" value="Histidine kinase-like ATPase, C-terminal domain"/>
    <property type="match status" value="1"/>
</dbReference>
<evidence type="ECO:0000313" key="10">
    <source>
        <dbReference type="EMBL" id="ACM12653.1"/>
    </source>
</evidence>
<dbReference type="SUPFAM" id="SSF53720">
    <property type="entry name" value="ALDH-like"/>
    <property type="match status" value="1"/>
</dbReference>
<evidence type="ECO:0000256" key="2">
    <source>
        <dbReference type="ARBA" id="ARBA00012438"/>
    </source>
</evidence>
<comment type="catalytic activity">
    <reaction evidence="1">
        <text>ATP + protein L-histidine = ADP + protein N-phospho-L-histidine.</text>
        <dbReference type="EC" id="2.7.13.3"/>
    </reaction>
</comment>
<dbReference type="GO" id="GO:0000160">
    <property type="term" value="P:phosphorelay signal transduction system"/>
    <property type="evidence" value="ECO:0007669"/>
    <property type="project" value="UniProtKB-KW"/>
</dbReference>
<dbReference type="Proteomes" id="UP000000441">
    <property type="component" value="Chromosome"/>
</dbReference>
<dbReference type="InterPro" id="IPR016161">
    <property type="entry name" value="Ald_DH/histidinol_DH"/>
</dbReference>
<keyword evidence="6 10" id="KW-0418">Kinase</keyword>
<organism evidence="10 11">
    <name type="scientific">Bacillus cereus (strain Q1)</name>
    <dbReference type="NCBI Taxonomy" id="361100"/>
    <lineage>
        <taxon>Bacteria</taxon>
        <taxon>Bacillati</taxon>
        <taxon>Bacillota</taxon>
        <taxon>Bacilli</taxon>
        <taxon>Bacillales</taxon>
        <taxon>Bacillaceae</taxon>
        <taxon>Bacillus</taxon>
        <taxon>Bacillus cereus group</taxon>
    </lineage>
</organism>
<evidence type="ECO:0000313" key="11">
    <source>
        <dbReference type="Proteomes" id="UP000000441"/>
    </source>
</evidence>
<dbReference type="HOGENOM" id="CLU_1544544_0_0_9"/>
<evidence type="ECO:0000256" key="6">
    <source>
        <dbReference type="ARBA" id="ARBA00022777"/>
    </source>
</evidence>
<dbReference type="EMBL" id="CP000227">
    <property type="protein sequence ID" value="ACM12653.1"/>
    <property type="molecule type" value="Genomic_DNA"/>
</dbReference>
<dbReference type="AlphaFoldDB" id="B9IZU1"/>
<evidence type="ECO:0000256" key="4">
    <source>
        <dbReference type="ARBA" id="ARBA00022679"/>
    </source>
</evidence>
<proteinExistence type="predicted"/>
<keyword evidence="3" id="KW-0597">Phosphoprotein</keyword>
<dbReference type="PROSITE" id="PS50109">
    <property type="entry name" value="HIS_KIN"/>
    <property type="match status" value="1"/>
</dbReference>
<dbReference type="GO" id="GO:0004673">
    <property type="term" value="F:protein histidine kinase activity"/>
    <property type="evidence" value="ECO:0007669"/>
    <property type="project" value="UniProtKB-EC"/>
</dbReference>
<gene>
    <name evidence="10" type="primary">kinA</name>
    <name evidence="10" type="ordered locus">BCQ_2225</name>
</gene>
<reference evidence="10 11" key="1">
    <citation type="journal article" date="2009" name="J. Bacteriol.">
        <title>Complete genome sequence of the extremophilic Bacillus cereus strain Q1 with industrial applications.</title>
        <authorList>
            <person name="Xiong Z."/>
            <person name="Jiang Y."/>
            <person name="Qi D."/>
            <person name="Lu H."/>
            <person name="Yang F."/>
            <person name="Yang J."/>
            <person name="Chen L."/>
            <person name="Sun L."/>
            <person name="Xu X."/>
            <person name="Xue Y."/>
            <person name="Zhu Y."/>
            <person name="Jin Q."/>
        </authorList>
    </citation>
    <scope>NUCLEOTIDE SEQUENCE [LARGE SCALE GENOMIC DNA]</scope>
    <source>
        <strain evidence="10 11">Q1</strain>
    </source>
</reference>